<keyword evidence="1" id="KW-0732">Signal</keyword>
<name>A0A317XC10_9EURO</name>
<evidence type="ECO:0008006" key="4">
    <source>
        <dbReference type="Google" id="ProtNLM"/>
    </source>
</evidence>
<evidence type="ECO:0000313" key="3">
    <source>
        <dbReference type="Proteomes" id="UP000246702"/>
    </source>
</evidence>
<gene>
    <name evidence="2" type="ORF">BO94DRAFT_276872</name>
</gene>
<sequence length="111" mass="12346">MVVAISVSFFFAGFLSNSLSLQEPHPNLDARSITVGTTPLPAVTHFSRHHHDSRIISLTNSPFTVFESLSCILPEALILTAWKYSPPCIPFIHSFIVSFSFRPSDEKTEVL</sequence>
<proteinExistence type="predicted"/>
<feature type="chain" id="PRO_5016379129" description="Secreted protein" evidence="1">
    <location>
        <begin position="21"/>
        <end position="111"/>
    </location>
</feature>
<dbReference type="AlphaFoldDB" id="A0A317XC10"/>
<keyword evidence="3" id="KW-1185">Reference proteome</keyword>
<evidence type="ECO:0000313" key="2">
    <source>
        <dbReference type="EMBL" id="PWY94498.1"/>
    </source>
</evidence>
<dbReference type="Proteomes" id="UP000246702">
    <property type="component" value="Unassembled WGS sequence"/>
</dbReference>
<accession>A0A317XC10</accession>
<evidence type="ECO:0000256" key="1">
    <source>
        <dbReference type="SAM" id="SignalP"/>
    </source>
</evidence>
<dbReference type="RefSeq" id="XP_025471259.1">
    <property type="nucleotide sequence ID" value="XM_025606599.1"/>
</dbReference>
<dbReference type="GeneID" id="37108742"/>
<dbReference type="EMBL" id="MSFK01000004">
    <property type="protein sequence ID" value="PWY94498.1"/>
    <property type="molecule type" value="Genomic_DNA"/>
</dbReference>
<reference evidence="2 3" key="1">
    <citation type="submission" date="2016-12" db="EMBL/GenBank/DDBJ databases">
        <title>The genomes of Aspergillus section Nigri reveals drivers in fungal speciation.</title>
        <authorList>
            <consortium name="DOE Joint Genome Institute"/>
            <person name="Vesth T.C."/>
            <person name="Nybo J."/>
            <person name="Theobald S."/>
            <person name="Brandl J."/>
            <person name="Frisvad J.C."/>
            <person name="Nielsen K.F."/>
            <person name="Lyhne E.K."/>
            <person name="Kogle M.E."/>
            <person name="Kuo A."/>
            <person name="Riley R."/>
            <person name="Clum A."/>
            <person name="Nolan M."/>
            <person name="Lipzen A."/>
            <person name="Salamov A."/>
            <person name="Henrissat B."/>
            <person name="Wiebenga A."/>
            <person name="De Vries R.P."/>
            <person name="Grigoriev I.V."/>
            <person name="Mortensen U.H."/>
            <person name="Andersen M.R."/>
            <person name="Baker S.E."/>
        </authorList>
    </citation>
    <scope>NUCLEOTIDE SEQUENCE [LARGE SCALE GENOMIC DNA]</scope>
    <source>
        <strain evidence="2 3">CBS 115572</strain>
    </source>
</reference>
<feature type="signal peptide" evidence="1">
    <location>
        <begin position="1"/>
        <end position="20"/>
    </location>
</feature>
<comment type="caution">
    <text evidence="2">The sequence shown here is derived from an EMBL/GenBank/DDBJ whole genome shotgun (WGS) entry which is preliminary data.</text>
</comment>
<organism evidence="2 3">
    <name type="scientific">Aspergillus sclerotioniger CBS 115572</name>
    <dbReference type="NCBI Taxonomy" id="1450535"/>
    <lineage>
        <taxon>Eukaryota</taxon>
        <taxon>Fungi</taxon>
        <taxon>Dikarya</taxon>
        <taxon>Ascomycota</taxon>
        <taxon>Pezizomycotina</taxon>
        <taxon>Eurotiomycetes</taxon>
        <taxon>Eurotiomycetidae</taxon>
        <taxon>Eurotiales</taxon>
        <taxon>Aspergillaceae</taxon>
        <taxon>Aspergillus</taxon>
        <taxon>Aspergillus subgen. Circumdati</taxon>
    </lineage>
</organism>
<protein>
    <recommendedName>
        <fullName evidence="4">Secreted protein</fullName>
    </recommendedName>
</protein>